<name>A0A3N9UJ34_9BACI</name>
<dbReference type="GO" id="GO:0032787">
    <property type="term" value="P:monocarboxylic acid metabolic process"/>
    <property type="evidence" value="ECO:0007669"/>
    <property type="project" value="UniProtKB-ARBA"/>
</dbReference>
<dbReference type="InterPro" id="IPR002347">
    <property type="entry name" value="SDR_fam"/>
</dbReference>
<keyword evidence="2" id="KW-0560">Oxidoreductase</keyword>
<comment type="similarity">
    <text evidence="1">Belongs to the short-chain dehydrogenases/reductases (SDR) family.</text>
</comment>
<dbReference type="Pfam" id="PF13561">
    <property type="entry name" value="adh_short_C2"/>
    <property type="match status" value="1"/>
</dbReference>
<gene>
    <name evidence="3" type="ORF">EBB45_00020</name>
</gene>
<dbReference type="PRINTS" id="PR00081">
    <property type="entry name" value="GDHRDH"/>
</dbReference>
<reference evidence="3 4" key="1">
    <citation type="journal article" date="2013" name="J. Microbiol.">
        <title>Lysinibacillus chungkukjangi sp. nov., isolated from Chungkukjang, Korean fermented soybean food.</title>
        <authorList>
            <person name="Kim S.J."/>
            <person name="Jang Y.H."/>
            <person name="Hamada M."/>
            <person name="Ahn J.H."/>
            <person name="Weon H.Y."/>
            <person name="Suzuki K."/>
            <person name="Whang K.S."/>
            <person name="Kwon S.W."/>
        </authorList>
    </citation>
    <scope>NUCLEOTIDE SEQUENCE [LARGE SCALE GENOMIC DNA]</scope>
    <source>
        <strain evidence="3 4">MCCC 1A12701</strain>
    </source>
</reference>
<keyword evidence="4" id="KW-1185">Reference proteome</keyword>
<dbReference type="SUPFAM" id="SSF51735">
    <property type="entry name" value="NAD(P)-binding Rossmann-fold domains"/>
    <property type="match status" value="1"/>
</dbReference>
<organism evidence="3 4">
    <name type="scientific">Lysinibacillus composti</name>
    <dbReference type="NCBI Taxonomy" id="720633"/>
    <lineage>
        <taxon>Bacteria</taxon>
        <taxon>Bacillati</taxon>
        <taxon>Bacillota</taxon>
        <taxon>Bacilli</taxon>
        <taxon>Bacillales</taxon>
        <taxon>Bacillaceae</taxon>
        <taxon>Lysinibacillus</taxon>
    </lineage>
</organism>
<evidence type="ECO:0000256" key="1">
    <source>
        <dbReference type="ARBA" id="ARBA00006484"/>
    </source>
</evidence>
<dbReference type="RefSeq" id="WP_124761365.1">
    <property type="nucleotide sequence ID" value="NZ_JAFBDY010000001.1"/>
</dbReference>
<dbReference type="EMBL" id="RRCT01000001">
    <property type="protein sequence ID" value="RQW75981.1"/>
    <property type="molecule type" value="Genomic_DNA"/>
</dbReference>
<dbReference type="PANTHER" id="PTHR42879">
    <property type="entry name" value="3-OXOACYL-(ACYL-CARRIER-PROTEIN) REDUCTASE"/>
    <property type="match status" value="1"/>
</dbReference>
<dbReference type="InterPro" id="IPR020904">
    <property type="entry name" value="Sc_DH/Rdtase_CS"/>
</dbReference>
<comment type="caution">
    <text evidence="3">The sequence shown here is derived from an EMBL/GenBank/DDBJ whole genome shotgun (WGS) entry which is preliminary data.</text>
</comment>
<dbReference type="PROSITE" id="PS00061">
    <property type="entry name" value="ADH_SHORT"/>
    <property type="match status" value="1"/>
</dbReference>
<dbReference type="InterPro" id="IPR036291">
    <property type="entry name" value="NAD(P)-bd_dom_sf"/>
</dbReference>
<dbReference type="FunFam" id="3.40.50.720:FF:000173">
    <property type="entry name" value="3-oxoacyl-[acyl-carrier protein] reductase"/>
    <property type="match status" value="1"/>
</dbReference>
<dbReference type="OrthoDB" id="9803333at2"/>
<evidence type="ECO:0000256" key="2">
    <source>
        <dbReference type="ARBA" id="ARBA00023002"/>
    </source>
</evidence>
<dbReference type="PRINTS" id="PR00080">
    <property type="entry name" value="SDRFAMILY"/>
</dbReference>
<dbReference type="Gene3D" id="3.40.50.720">
    <property type="entry name" value="NAD(P)-binding Rossmann-like Domain"/>
    <property type="match status" value="1"/>
</dbReference>
<evidence type="ECO:0000313" key="3">
    <source>
        <dbReference type="EMBL" id="RQW75981.1"/>
    </source>
</evidence>
<sequence length="253" mass="27372">MELTDKVAIVTGAARGIGFNIASKLSREGATVLLIDKEEEELAKAQQLLTNSKRNVQSYVLDVTDDFAVMSFLAQLRESERKIDILVNNAGISPKVDGVRRETHTIPINEWEQVLKVNLTAPFLFTKGVLPMMMEKGWGRIVNISSVAGRQASKIAGSHYAATKSALIGFSRTVASEYGKYGITVNNVAPGRIESKMAEMATEQVAENFLRQVPLGKSGTPQDVSAAVLFLCSEGANYITGATIDVNGGIYMN</sequence>
<dbReference type="NCBIfam" id="NF009466">
    <property type="entry name" value="PRK12826.1-2"/>
    <property type="match status" value="1"/>
</dbReference>
<dbReference type="AlphaFoldDB" id="A0A3N9UJ34"/>
<dbReference type="Proteomes" id="UP000274033">
    <property type="component" value="Unassembled WGS sequence"/>
</dbReference>
<dbReference type="PANTHER" id="PTHR42879:SF2">
    <property type="entry name" value="3-OXOACYL-[ACYL-CARRIER-PROTEIN] REDUCTASE FABG"/>
    <property type="match status" value="1"/>
</dbReference>
<proteinExistence type="inferred from homology"/>
<accession>A0A3N9UJ34</accession>
<dbReference type="InterPro" id="IPR050259">
    <property type="entry name" value="SDR"/>
</dbReference>
<evidence type="ECO:0000313" key="4">
    <source>
        <dbReference type="Proteomes" id="UP000274033"/>
    </source>
</evidence>
<protein>
    <submittedName>
        <fullName evidence="3">SDR family oxidoreductase</fullName>
    </submittedName>
</protein>
<dbReference type="GO" id="GO:0016491">
    <property type="term" value="F:oxidoreductase activity"/>
    <property type="evidence" value="ECO:0007669"/>
    <property type="project" value="UniProtKB-KW"/>
</dbReference>